<dbReference type="EMBL" id="BAABHD010000080">
    <property type="protein sequence ID" value="GAA4466068.1"/>
    <property type="molecule type" value="Genomic_DNA"/>
</dbReference>
<gene>
    <name evidence="1" type="ORF">GCM10023189_47660</name>
</gene>
<evidence type="ECO:0000313" key="1">
    <source>
        <dbReference type="EMBL" id="GAA4466068.1"/>
    </source>
</evidence>
<organism evidence="1 2">
    <name type="scientific">Nibrella saemangeumensis</name>
    <dbReference type="NCBI Taxonomy" id="1084526"/>
    <lineage>
        <taxon>Bacteria</taxon>
        <taxon>Pseudomonadati</taxon>
        <taxon>Bacteroidota</taxon>
        <taxon>Cytophagia</taxon>
        <taxon>Cytophagales</taxon>
        <taxon>Spirosomataceae</taxon>
        <taxon>Nibrella</taxon>
    </lineage>
</organism>
<proteinExistence type="predicted"/>
<dbReference type="RefSeq" id="WP_345247775.1">
    <property type="nucleotide sequence ID" value="NZ_BAABHD010000080.1"/>
</dbReference>
<dbReference type="Proteomes" id="UP001501175">
    <property type="component" value="Unassembled WGS sequence"/>
</dbReference>
<keyword evidence="2" id="KW-1185">Reference proteome</keyword>
<evidence type="ECO:0000313" key="2">
    <source>
        <dbReference type="Proteomes" id="UP001501175"/>
    </source>
</evidence>
<name>A0ABP8NIL1_9BACT</name>
<reference evidence="2" key="1">
    <citation type="journal article" date="2019" name="Int. J. Syst. Evol. Microbiol.">
        <title>The Global Catalogue of Microorganisms (GCM) 10K type strain sequencing project: providing services to taxonomists for standard genome sequencing and annotation.</title>
        <authorList>
            <consortium name="The Broad Institute Genomics Platform"/>
            <consortium name="The Broad Institute Genome Sequencing Center for Infectious Disease"/>
            <person name="Wu L."/>
            <person name="Ma J."/>
        </authorList>
    </citation>
    <scope>NUCLEOTIDE SEQUENCE [LARGE SCALE GENOMIC DNA]</scope>
    <source>
        <strain evidence="2">JCM 17927</strain>
    </source>
</reference>
<comment type="caution">
    <text evidence="1">The sequence shown here is derived from an EMBL/GenBank/DDBJ whole genome shotgun (WGS) entry which is preliminary data.</text>
</comment>
<sequence>MKFFVPAVKDETEAEKVYEILRKKVSQQYGYQPGPARLYQIVYEDNGQEFTDTVGEPSPFGGERVVAIFQAEDKYLVCTANKGVVKGLPMMVGDWAITRVVPFEE</sequence>
<protein>
    <submittedName>
        <fullName evidence="1">Uncharacterized protein</fullName>
    </submittedName>
</protein>
<accession>A0ABP8NIL1</accession>